<dbReference type="Proteomes" id="UP000245995">
    <property type="component" value="Chromosome CITRO92"/>
</dbReference>
<protein>
    <submittedName>
        <fullName evidence="2">Methyltransferase type 11</fullName>
    </submittedName>
</protein>
<dbReference type="Gene3D" id="3.40.50.150">
    <property type="entry name" value="Vaccinia Virus protein VP39"/>
    <property type="match status" value="1"/>
</dbReference>
<feature type="transmembrane region" description="Helical" evidence="1">
    <location>
        <begin position="182"/>
        <end position="203"/>
    </location>
</feature>
<proteinExistence type="predicted"/>
<evidence type="ECO:0000256" key="1">
    <source>
        <dbReference type="SAM" id="Phobius"/>
    </source>
</evidence>
<dbReference type="EMBL" id="LT556085">
    <property type="protein sequence ID" value="SAZ13407.1"/>
    <property type="molecule type" value="Genomic_DNA"/>
</dbReference>
<keyword evidence="1" id="KW-0812">Transmembrane</keyword>
<keyword evidence="2" id="KW-0808">Transferase</keyword>
<keyword evidence="2" id="KW-0489">Methyltransferase</keyword>
<dbReference type="Pfam" id="PF13489">
    <property type="entry name" value="Methyltransf_23"/>
    <property type="match status" value="1"/>
</dbReference>
<accession>A0AAW9M6G8</accession>
<sequence>MKRNRATPRIWHTDWLLLRALARRLREQAERHIQPNTFMIDFGCGDSPYAEMMRQLNINYCGADLDDSGTLKIDPQGRIPLADGTAGAILSVQVLEHVRDLDAYCAEIRRLLNDDGLLLLSTHGTWLYHPHPEDHRRWTRTGLISDLTDRGFVVEEVDALVGPLATTTIIRLTGFAFFIRRLPLIGGILASSLAVMMNLRAMFEDYVTPAQVRHDNACVFLLRARKAPR</sequence>
<keyword evidence="1" id="KW-1133">Transmembrane helix</keyword>
<dbReference type="RefSeq" id="WP_109739681.1">
    <property type="nucleotide sequence ID" value="NZ_CABVLR010000021.1"/>
</dbReference>
<keyword evidence="1" id="KW-0472">Membrane</keyword>
<evidence type="ECO:0000313" key="3">
    <source>
        <dbReference type="Proteomes" id="UP000245995"/>
    </source>
</evidence>
<evidence type="ECO:0000313" key="2">
    <source>
        <dbReference type="EMBL" id="SAZ13407.1"/>
    </source>
</evidence>
<reference evidence="2 3" key="1">
    <citation type="submission" date="2016-04" db="EMBL/GenBank/DDBJ databases">
        <authorList>
            <person name="Regsiter A."/>
            <person name="William W."/>
        </authorList>
    </citation>
    <scope>NUCLEOTIDE SEQUENCE [LARGE SCALE GENOMIC DNA]</scope>
    <source>
        <strain evidence="2 3">92</strain>
    </source>
</reference>
<dbReference type="GO" id="GO:0032259">
    <property type="term" value="P:methylation"/>
    <property type="evidence" value="ECO:0007669"/>
    <property type="project" value="UniProtKB-KW"/>
</dbReference>
<organism evidence="2 3">
    <name type="scientific">Citrobacter amalonaticus</name>
    <dbReference type="NCBI Taxonomy" id="35703"/>
    <lineage>
        <taxon>Bacteria</taxon>
        <taxon>Pseudomonadati</taxon>
        <taxon>Pseudomonadota</taxon>
        <taxon>Gammaproteobacteria</taxon>
        <taxon>Enterobacterales</taxon>
        <taxon>Enterobacteriaceae</taxon>
        <taxon>Citrobacter</taxon>
    </lineage>
</organism>
<dbReference type="GO" id="GO:0008168">
    <property type="term" value="F:methyltransferase activity"/>
    <property type="evidence" value="ECO:0007669"/>
    <property type="project" value="UniProtKB-KW"/>
</dbReference>
<gene>
    <name evidence="2" type="ORF">CITRO92_1074</name>
</gene>
<name>A0AAW9M6G8_CITAM</name>
<dbReference type="InterPro" id="IPR029063">
    <property type="entry name" value="SAM-dependent_MTases_sf"/>
</dbReference>
<dbReference type="SUPFAM" id="SSF53335">
    <property type="entry name" value="S-adenosyl-L-methionine-dependent methyltransferases"/>
    <property type="match status" value="1"/>
</dbReference>
<dbReference type="AlphaFoldDB" id="A0AAW9M6G8"/>